<evidence type="ECO:0000256" key="6">
    <source>
        <dbReference type="RuleBase" id="RU368091"/>
    </source>
</evidence>
<dbReference type="GO" id="GO:0004222">
    <property type="term" value="F:metalloendopeptidase activity"/>
    <property type="evidence" value="ECO:0007669"/>
    <property type="project" value="UniProtKB-UniRule"/>
</dbReference>
<feature type="domain" description="Oligopeptidase F N-terminal" evidence="8">
    <location>
        <begin position="115"/>
        <end position="184"/>
    </location>
</feature>
<evidence type="ECO:0000259" key="7">
    <source>
        <dbReference type="Pfam" id="PF01432"/>
    </source>
</evidence>
<dbReference type="GO" id="GO:0046872">
    <property type="term" value="F:metal ion binding"/>
    <property type="evidence" value="ECO:0007669"/>
    <property type="project" value="UniProtKB-UniRule"/>
</dbReference>
<keyword evidence="4 6" id="KW-0862">Zinc</keyword>
<dbReference type="Pfam" id="PF01432">
    <property type="entry name" value="Peptidase_M3"/>
    <property type="match status" value="1"/>
</dbReference>
<keyword evidence="2 6" id="KW-0479">Metal-binding</keyword>
<gene>
    <name evidence="9" type="ORF">KSX_01890</name>
</gene>
<organism evidence="9 10">
    <name type="scientific">Ktedonospora formicarum</name>
    <dbReference type="NCBI Taxonomy" id="2778364"/>
    <lineage>
        <taxon>Bacteria</taxon>
        <taxon>Bacillati</taxon>
        <taxon>Chloroflexota</taxon>
        <taxon>Ktedonobacteria</taxon>
        <taxon>Ktedonobacterales</taxon>
        <taxon>Ktedonobacteraceae</taxon>
        <taxon>Ktedonospora</taxon>
    </lineage>
</organism>
<dbReference type="GO" id="GO:0006508">
    <property type="term" value="P:proteolysis"/>
    <property type="evidence" value="ECO:0007669"/>
    <property type="project" value="UniProtKB-KW"/>
</dbReference>
<keyword evidence="3 6" id="KW-0378">Hydrolase</keyword>
<dbReference type="Gene3D" id="1.10.287.830">
    <property type="entry name" value="putative peptidase helix hairpin domain like"/>
    <property type="match status" value="1"/>
</dbReference>
<dbReference type="SUPFAM" id="SSF55486">
    <property type="entry name" value="Metalloproteases ('zincins'), catalytic domain"/>
    <property type="match status" value="1"/>
</dbReference>
<dbReference type="InterPro" id="IPR004438">
    <property type="entry name" value="Peptidase_M3B"/>
</dbReference>
<evidence type="ECO:0000256" key="4">
    <source>
        <dbReference type="ARBA" id="ARBA00022833"/>
    </source>
</evidence>
<comment type="cofactor">
    <cofactor evidence="6">
        <name>Zn(2+)</name>
        <dbReference type="ChEBI" id="CHEBI:29105"/>
    </cofactor>
    <text evidence="6">Binds 1 zinc ion.</text>
</comment>
<evidence type="ECO:0000259" key="8">
    <source>
        <dbReference type="Pfam" id="PF08439"/>
    </source>
</evidence>
<dbReference type="EC" id="3.4.24.-" evidence="6"/>
<evidence type="ECO:0000256" key="5">
    <source>
        <dbReference type="ARBA" id="ARBA00023049"/>
    </source>
</evidence>
<dbReference type="InterPro" id="IPR042088">
    <property type="entry name" value="OligoPept_F_C"/>
</dbReference>
<feature type="domain" description="Peptidase M3A/M3B catalytic" evidence="7">
    <location>
        <begin position="206"/>
        <end position="585"/>
    </location>
</feature>
<dbReference type="Gene3D" id="1.10.1370.20">
    <property type="entry name" value="Oligoendopeptidase f, C-terminal domain"/>
    <property type="match status" value="1"/>
</dbReference>
<dbReference type="CDD" id="cd09608">
    <property type="entry name" value="M3B_PepF"/>
    <property type="match status" value="1"/>
</dbReference>
<dbReference type="NCBIfam" id="TIGR00181">
    <property type="entry name" value="pepF"/>
    <property type="match status" value="1"/>
</dbReference>
<dbReference type="Proteomes" id="UP000612362">
    <property type="component" value="Unassembled WGS sequence"/>
</dbReference>
<dbReference type="InterPro" id="IPR013647">
    <property type="entry name" value="OligopepF_N_dom"/>
</dbReference>
<comment type="similarity">
    <text evidence="6">Belongs to the peptidase M3B family.</text>
</comment>
<dbReference type="InterPro" id="IPR001567">
    <property type="entry name" value="Pept_M3A_M3B_dom"/>
</dbReference>
<keyword evidence="10" id="KW-1185">Reference proteome</keyword>
<accession>A0A8J3MPR1</accession>
<name>A0A8J3MPR1_9CHLR</name>
<evidence type="ECO:0000256" key="2">
    <source>
        <dbReference type="ARBA" id="ARBA00022723"/>
    </source>
</evidence>
<evidence type="ECO:0000256" key="3">
    <source>
        <dbReference type="ARBA" id="ARBA00022801"/>
    </source>
</evidence>
<dbReference type="Gene3D" id="1.20.140.70">
    <property type="entry name" value="Oligopeptidase f, N-terminal domain"/>
    <property type="match status" value="1"/>
</dbReference>
<comment type="caution">
    <text evidence="9">The sequence shown here is derived from an EMBL/GenBank/DDBJ whole genome shotgun (WGS) entry which is preliminary data.</text>
</comment>
<dbReference type="Pfam" id="PF08439">
    <property type="entry name" value="Peptidase_M3_N"/>
    <property type="match status" value="1"/>
</dbReference>
<evidence type="ECO:0000313" key="9">
    <source>
        <dbReference type="EMBL" id="GHO42026.1"/>
    </source>
</evidence>
<evidence type="ECO:0000256" key="1">
    <source>
        <dbReference type="ARBA" id="ARBA00022670"/>
    </source>
</evidence>
<comment type="function">
    <text evidence="6">Has oligopeptidase activity and degrades a variety of small bioactive peptides.</text>
</comment>
<keyword evidence="5 6" id="KW-0482">Metalloprotease</keyword>
<sequence>MPKIILPPRSAQRQEDTWDIASVFPNTAAWEAEYQQVQMELPAFEKYHGKLNEPTIMAEVLDAYFQVTTRAQKLSMYAELLTSVDTSNEEATALISRAATLNGQVSAALAFIKPELLANGAEKLSQWANSDSRLAAYTHYLEDLLRLQAHVRSPEIEELLGALNDPFTTTHSVMRSLTGAEIRFQSATSSTGEEYPVAQGTTVTLWSSTDRETRRTAWENYHDGYLAFKKTLAHNLEGQIKQNIFFARAHGYRSALEARLAVDHIPVEVYHNVIDTFRRNLSTWHRYWALRRRVLGYKTLHTYDLYSPLTTQLPALPYTQAVDLIAEGLQPLGDEYIQILRRGCLQERWVDIYPNQGKRLGAFSSGSPGTHPFIFMSYDDSLKGMSTLAHELGHSMHSYLTWQTQPLVYSDYSMFVAETASNFHQAMVRAHLLRTRLERDFQIGLLDEAMNNFHRYYFIMPLLARLELEMYERVERGEALTADILNGLFADFLAEGYGSEVEVDAARDGITWATFGHLYANFYVFQYTTGIAAANALARSILASQPQAVERYLAFLRTGNALYPLDVLQQAGVDLRTPEPIEATFTVLADYVERLEQLTSAME</sequence>
<keyword evidence="1 6" id="KW-0645">Protease</keyword>
<reference evidence="9" key="1">
    <citation type="submission" date="2020-10" db="EMBL/GenBank/DDBJ databases">
        <title>Taxonomic study of unclassified bacteria belonging to the class Ktedonobacteria.</title>
        <authorList>
            <person name="Yabe S."/>
            <person name="Wang C.M."/>
            <person name="Zheng Y."/>
            <person name="Sakai Y."/>
            <person name="Cavaletti L."/>
            <person name="Monciardini P."/>
            <person name="Donadio S."/>
        </authorList>
    </citation>
    <scope>NUCLEOTIDE SEQUENCE</scope>
    <source>
        <strain evidence="9">SOSP1-1</strain>
    </source>
</reference>
<dbReference type="EMBL" id="BNJF01000001">
    <property type="protein sequence ID" value="GHO42026.1"/>
    <property type="molecule type" value="Genomic_DNA"/>
</dbReference>
<evidence type="ECO:0000313" key="10">
    <source>
        <dbReference type="Proteomes" id="UP000612362"/>
    </source>
</evidence>
<protein>
    <recommendedName>
        <fullName evidence="6">Oligopeptidase F</fullName>
        <ecNumber evidence="6">3.4.24.-</ecNumber>
    </recommendedName>
</protein>
<dbReference type="AlphaFoldDB" id="A0A8J3MPR1"/>
<proteinExistence type="inferred from homology"/>